<evidence type="ECO:0000256" key="1">
    <source>
        <dbReference type="ARBA" id="ARBA00023125"/>
    </source>
</evidence>
<dbReference type="PROSITE" id="PS50943">
    <property type="entry name" value="HTH_CROC1"/>
    <property type="match status" value="1"/>
</dbReference>
<protein>
    <submittedName>
        <fullName evidence="3">Putative transcriptional regulator</fullName>
    </submittedName>
</protein>
<evidence type="ECO:0000313" key="4">
    <source>
        <dbReference type="Proteomes" id="UP000002892"/>
    </source>
</evidence>
<dbReference type="KEGG" id="dai:Desaci_4779"/>
<dbReference type="Proteomes" id="UP000002892">
    <property type="component" value="Plasmid pDESACI.01"/>
</dbReference>
<accession>I4DCT0</accession>
<name>I4DCT0_DESAJ</name>
<dbReference type="SUPFAM" id="SSF47413">
    <property type="entry name" value="lambda repressor-like DNA-binding domains"/>
    <property type="match status" value="1"/>
</dbReference>
<dbReference type="AlphaFoldDB" id="I4DCT0"/>
<proteinExistence type="predicted"/>
<dbReference type="EMBL" id="CP003640">
    <property type="protein sequence ID" value="AFM43604.1"/>
    <property type="molecule type" value="Genomic_DNA"/>
</dbReference>
<dbReference type="CDD" id="cd00093">
    <property type="entry name" value="HTH_XRE"/>
    <property type="match status" value="1"/>
</dbReference>
<dbReference type="InterPro" id="IPR010982">
    <property type="entry name" value="Lambda_DNA-bd_dom_sf"/>
</dbReference>
<dbReference type="Gene3D" id="1.10.260.40">
    <property type="entry name" value="lambda repressor-like DNA-binding domains"/>
    <property type="match status" value="1"/>
</dbReference>
<keyword evidence="4" id="KW-1185">Reference proteome</keyword>
<dbReference type="SMART" id="SM00530">
    <property type="entry name" value="HTH_XRE"/>
    <property type="match status" value="1"/>
</dbReference>
<sequence>MINNIKDIRTKKGKTQEELARQLNISLRSYQYIENSKQLPNVLTALKLAKLLNTRAENLYTIEQCDWI</sequence>
<dbReference type="GO" id="GO:0003677">
    <property type="term" value="F:DNA binding"/>
    <property type="evidence" value="ECO:0007669"/>
    <property type="project" value="UniProtKB-KW"/>
</dbReference>
<feature type="domain" description="HTH cro/C1-type" evidence="2">
    <location>
        <begin position="5"/>
        <end position="59"/>
    </location>
</feature>
<dbReference type="Pfam" id="PF01381">
    <property type="entry name" value="HTH_3"/>
    <property type="match status" value="1"/>
</dbReference>
<dbReference type="HOGENOM" id="CLU_066192_44_5_9"/>
<dbReference type="PANTHER" id="PTHR46558">
    <property type="entry name" value="TRACRIPTIONAL REGULATORY PROTEIN-RELATED-RELATED"/>
    <property type="match status" value="1"/>
</dbReference>
<dbReference type="InterPro" id="IPR001387">
    <property type="entry name" value="Cro/C1-type_HTH"/>
</dbReference>
<organism evidence="3 4">
    <name type="scientific">Desulfosporosinus acidiphilus (strain DSM 22704 / JCM 16185 / SJ4)</name>
    <dbReference type="NCBI Taxonomy" id="646529"/>
    <lineage>
        <taxon>Bacteria</taxon>
        <taxon>Bacillati</taxon>
        <taxon>Bacillota</taxon>
        <taxon>Clostridia</taxon>
        <taxon>Eubacteriales</taxon>
        <taxon>Desulfitobacteriaceae</taxon>
        <taxon>Desulfosporosinus</taxon>
    </lineage>
</organism>
<keyword evidence="1" id="KW-0238">DNA-binding</keyword>
<keyword evidence="3" id="KW-0614">Plasmid</keyword>
<reference evidence="4" key="1">
    <citation type="journal article" date="2012" name="J. Bacteriol.">
        <title>Complete genome sequences of Desulfosporosinus orientis DSM765T, Desulfosporosinus youngiae DSM17734T, Desulfosporosinus meridiei DSM13257T, and Desulfosporosinus acidiphilus DSM22704T.</title>
        <authorList>
            <person name="Pester M."/>
            <person name="Brambilla E."/>
            <person name="Alazard D."/>
            <person name="Rattei T."/>
            <person name="Weinmaier T."/>
            <person name="Han J."/>
            <person name="Lucas S."/>
            <person name="Lapidus A."/>
            <person name="Cheng J.F."/>
            <person name="Goodwin L."/>
            <person name="Pitluck S."/>
            <person name="Peters L."/>
            <person name="Ovchinnikova G."/>
            <person name="Teshima H."/>
            <person name="Detter J.C."/>
            <person name="Han C.S."/>
            <person name="Tapia R."/>
            <person name="Land M.L."/>
            <person name="Hauser L."/>
            <person name="Kyrpides N.C."/>
            <person name="Ivanova N.N."/>
            <person name="Pagani I."/>
            <person name="Huntmann M."/>
            <person name="Wei C.L."/>
            <person name="Davenport K.W."/>
            <person name="Daligault H."/>
            <person name="Chain P.S."/>
            <person name="Chen A."/>
            <person name="Mavromatis K."/>
            <person name="Markowitz V."/>
            <person name="Szeto E."/>
            <person name="Mikhailova N."/>
            <person name="Pati A."/>
            <person name="Wagner M."/>
            <person name="Woyke T."/>
            <person name="Ollivier B."/>
            <person name="Klenk H.P."/>
            <person name="Spring S."/>
            <person name="Loy A."/>
        </authorList>
    </citation>
    <scope>NUCLEOTIDE SEQUENCE [LARGE SCALE GENOMIC DNA]</scope>
    <source>
        <strain evidence="4">DSM 22704 / JCM 16185 / SJ4</strain>
    </source>
</reference>
<geneLocation type="plasmid" evidence="3 4">
    <name>pDESACI.01</name>
</geneLocation>
<gene>
    <name evidence="3" type="ordered locus">Desaci_4779</name>
</gene>
<dbReference type="RefSeq" id="WP_014825116.1">
    <property type="nucleotide sequence ID" value="NC_018066.1"/>
</dbReference>
<dbReference type="PANTHER" id="PTHR46558:SF4">
    <property type="entry name" value="DNA-BIDING PHAGE PROTEIN"/>
    <property type="match status" value="1"/>
</dbReference>
<evidence type="ECO:0000259" key="2">
    <source>
        <dbReference type="PROSITE" id="PS50943"/>
    </source>
</evidence>
<evidence type="ECO:0000313" key="3">
    <source>
        <dbReference type="EMBL" id="AFM43604.1"/>
    </source>
</evidence>